<evidence type="ECO:0000256" key="2">
    <source>
        <dbReference type="SAM" id="MobiDB-lite"/>
    </source>
</evidence>
<dbReference type="InterPro" id="IPR012677">
    <property type="entry name" value="Nucleotide-bd_a/b_plait_sf"/>
</dbReference>
<feature type="compositionally biased region" description="Basic residues" evidence="2">
    <location>
        <begin position="200"/>
        <end position="209"/>
    </location>
</feature>
<dbReference type="SUPFAM" id="SSF54928">
    <property type="entry name" value="RNA-binding domain, RBD"/>
    <property type="match status" value="2"/>
</dbReference>
<organism evidence="4 5">
    <name type="scientific">Plasmodiophora brassicae</name>
    <name type="common">Clubroot disease agent</name>
    <dbReference type="NCBI Taxonomy" id="37360"/>
    <lineage>
        <taxon>Eukaryota</taxon>
        <taxon>Sar</taxon>
        <taxon>Rhizaria</taxon>
        <taxon>Endomyxa</taxon>
        <taxon>Phytomyxea</taxon>
        <taxon>Plasmodiophorida</taxon>
        <taxon>Plasmodiophoridae</taxon>
        <taxon>Plasmodiophora</taxon>
    </lineage>
</organism>
<evidence type="ECO:0000256" key="1">
    <source>
        <dbReference type="PROSITE-ProRule" id="PRU00176"/>
    </source>
</evidence>
<feature type="region of interest" description="Disordered" evidence="2">
    <location>
        <begin position="1"/>
        <end position="40"/>
    </location>
</feature>
<dbReference type="SMART" id="SM00360">
    <property type="entry name" value="RRM"/>
    <property type="match status" value="3"/>
</dbReference>
<dbReference type="InterPro" id="IPR051485">
    <property type="entry name" value="SR-CTD_assoc_factor"/>
</dbReference>
<dbReference type="InterPro" id="IPR035979">
    <property type="entry name" value="RBD_domain_sf"/>
</dbReference>
<feature type="region of interest" description="Disordered" evidence="2">
    <location>
        <begin position="195"/>
        <end position="240"/>
    </location>
</feature>
<evidence type="ECO:0000313" key="5">
    <source>
        <dbReference type="Proteomes" id="UP000290189"/>
    </source>
</evidence>
<feature type="compositionally biased region" description="Polar residues" evidence="2">
    <location>
        <begin position="213"/>
        <end position="235"/>
    </location>
</feature>
<dbReference type="PANTHER" id="PTHR23140">
    <property type="entry name" value="RNA PROCESSING PROTEIN LD23810P"/>
    <property type="match status" value="1"/>
</dbReference>
<evidence type="ECO:0000313" key="4">
    <source>
        <dbReference type="EMBL" id="SPQ94983.1"/>
    </source>
</evidence>
<evidence type="ECO:0000259" key="3">
    <source>
        <dbReference type="PROSITE" id="PS50102"/>
    </source>
</evidence>
<keyword evidence="1" id="KW-0694">RNA-binding</keyword>
<dbReference type="PANTHER" id="PTHR23140:SF0">
    <property type="entry name" value="U2 SNRNP-ASSOCIATED SURP MOTIF-CONTAINING PROTEIN"/>
    <property type="match status" value="1"/>
</dbReference>
<dbReference type="InterPro" id="IPR000504">
    <property type="entry name" value="RRM_dom"/>
</dbReference>
<dbReference type="GO" id="GO:0005634">
    <property type="term" value="C:nucleus"/>
    <property type="evidence" value="ECO:0007669"/>
    <property type="project" value="TreeGrafter"/>
</dbReference>
<dbReference type="EMBL" id="OVEO01000003">
    <property type="protein sequence ID" value="SPQ94983.1"/>
    <property type="molecule type" value="Genomic_DNA"/>
</dbReference>
<feature type="region of interest" description="Disordered" evidence="2">
    <location>
        <begin position="364"/>
        <end position="390"/>
    </location>
</feature>
<feature type="domain" description="RRM" evidence="3">
    <location>
        <begin position="123"/>
        <end position="195"/>
    </location>
</feature>
<keyword evidence="4" id="KW-0496">Mitochondrion</keyword>
<dbReference type="Pfam" id="PF00076">
    <property type="entry name" value="RRM_1"/>
    <property type="match status" value="3"/>
</dbReference>
<dbReference type="PROSITE" id="PS50102">
    <property type="entry name" value="RRM"/>
    <property type="match status" value="3"/>
</dbReference>
<proteinExistence type="predicted"/>
<dbReference type="Gene3D" id="3.30.70.330">
    <property type="match status" value="3"/>
</dbReference>
<feature type="domain" description="RRM" evidence="3">
    <location>
        <begin position="49"/>
        <end position="121"/>
    </location>
</feature>
<dbReference type="GO" id="GO:0003723">
    <property type="term" value="F:RNA binding"/>
    <property type="evidence" value="ECO:0007669"/>
    <property type="project" value="UniProtKB-UniRule"/>
</dbReference>
<dbReference type="Proteomes" id="UP000290189">
    <property type="component" value="Unassembled WGS sequence"/>
</dbReference>
<geneLocation type="mitochondrion" evidence="4"/>
<accession>A0A3P3Y485</accession>
<dbReference type="CDD" id="cd00590">
    <property type="entry name" value="RRM_SF"/>
    <property type="match status" value="3"/>
</dbReference>
<protein>
    <recommendedName>
        <fullName evidence="3">RRM domain-containing protein</fullName>
    </recommendedName>
</protein>
<name>A0A3P3Y485_PLABS</name>
<dbReference type="AlphaFoldDB" id="A0A3P3Y485"/>
<sequence length="390" mass="43078">MVSSNASPRKPPFNADADVFQPSTRNTGTRAPRSAATLPESKASMIPSSCIWVGNVCPKVTEAEFRSEFSRFGPIRLLRMFPKSKCAFITYETSDQALAAQAAMENTMMGSMALTLNVGRCSRHLWVGNVGPGVDEASLTEAFQKFGEVESVRILRNNKCAFVNMVSEQAALIAAQQLNGHRIADSEITINFQWQDSKRHGPHNRQRHRATQDCHQNVSTGYSRSHASGRQSGRNPVSCGSHYNYAKPSRQLFVGNIDPEASQATMFALFQQFGEVQRIKRFYDRCYAFVVYSNISDSIWARDHLTMFPPVLFDRTLNVNFGRSSSHSNLNPSTFMLSTPEDLQRSAQSYFYYPTAVPDLMDPSTAAAVEDDADQGDASGARTGPGPSIG</sequence>
<feature type="domain" description="RRM" evidence="3">
    <location>
        <begin position="250"/>
        <end position="324"/>
    </location>
</feature>
<gene>
    <name evidence="4" type="ORF">PLBR_LOCUS2198</name>
</gene>
<reference evidence="4 5" key="1">
    <citation type="submission" date="2018-03" db="EMBL/GenBank/DDBJ databases">
        <authorList>
            <person name="Fogelqvist J."/>
        </authorList>
    </citation>
    <scope>NUCLEOTIDE SEQUENCE [LARGE SCALE GENOMIC DNA]</scope>
</reference>